<dbReference type="Proteomes" id="UP000308230">
    <property type="component" value="Unassembled WGS sequence"/>
</dbReference>
<dbReference type="OrthoDB" id="2381843at2"/>
<organism evidence="2 3">
    <name type="scientific">Exobacillus caeni</name>
    <dbReference type="NCBI Taxonomy" id="2574798"/>
    <lineage>
        <taxon>Bacteria</taxon>
        <taxon>Bacillati</taxon>
        <taxon>Bacillota</taxon>
        <taxon>Bacilli</taxon>
        <taxon>Bacillales</taxon>
        <taxon>Guptibacillaceae</taxon>
        <taxon>Exobacillus</taxon>
    </lineage>
</organism>
<evidence type="ECO:0000313" key="2">
    <source>
        <dbReference type="EMBL" id="TLS35196.1"/>
    </source>
</evidence>
<dbReference type="CDD" id="cd14498">
    <property type="entry name" value="DSP"/>
    <property type="match status" value="1"/>
</dbReference>
<comment type="caution">
    <text evidence="2">The sequence shown here is derived from an EMBL/GenBank/DDBJ whole genome shotgun (WGS) entry which is preliminary data.</text>
</comment>
<dbReference type="SMART" id="SM00195">
    <property type="entry name" value="DSPc"/>
    <property type="match status" value="1"/>
</dbReference>
<dbReference type="SUPFAM" id="SSF52799">
    <property type="entry name" value="(Phosphotyrosine protein) phosphatases II"/>
    <property type="match status" value="1"/>
</dbReference>
<dbReference type="AlphaFoldDB" id="A0A5R9EYC1"/>
<sequence length="149" mass="17545">MPITEIIPNRLYAGSILEDGDWIFVNHRINAILNVSDRQYKIPINFINRILLYAPILDQRSPDLHWLITVINTLQLLLTNGYVVYVHDVAGINRLGFILTAYFMKLQCWPQKEALQFVKKLKPDLAPKPWYIKLLNDYERYLFSGNKRK</sequence>
<evidence type="ECO:0000259" key="1">
    <source>
        <dbReference type="PROSITE" id="PS50054"/>
    </source>
</evidence>
<dbReference type="EMBL" id="SWLG01000026">
    <property type="protein sequence ID" value="TLS35196.1"/>
    <property type="molecule type" value="Genomic_DNA"/>
</dbReference>
<feature type="domain" description="Tyrosine-protein phosphatase" evidence="1">
    <location>
        <begin position="2"/>
        <end position="144"/>
    </location>
</feature>
<proteinExistence type="predicted"/>
<protein>
    <submittedName>
        <fullName evidence="2">Dual specificity protein phosphatase family protein</fullName>
    </submittedName>
</protein>
<dbReference type="InterPro" id="IPR000340">
    <property type="entry name" value="Dual-sp_phosphatase_cat-dom"/>
</dbReference>
<dbReference type="PROSITE" id="PS50054">
    <property type="entry name" value="TYR_PHOSPHATASE_DUAL"/>
    <property type="match status" value="1"/>
</dbReference>
<dbReference type="InterPro" id="IPR020422">
    <property type="entry name" value="TYR_PHOSPHATASE_DUAL_dom"/>
</dbReference>
<dbReference type="RefSeq" id="WP_138129264.1">
    <property type="nucleotide sequence ID" value="NZ_SWLG01000026.1"/>
</dbReference>
<dbReference type="Gene3D" id="3.90.190.10">
    <property type="entry name" value="Protein tyrosine phosphatase superfamily"/>
    <property type="match status" value="1"/>
</dbReference>
<dbReference type="Pfam" id="PF00782">
    <property type="entry name" value="DSPc"/>
    <property type="match status" value="1"/>
</dbReference>
<dbReference type="InterPro" id="IPR029021">
    <property type="entry name" value="Prot-tyrosine_phosphatase-like"/>
</dbReference>
<gene>
    <name evidence="2" type="ORF">FCL54_21595</name>
</gene>
<evidence type="ECO:0000313" key="3">
    <source>
        <dbReference type="Proteomes" id="UP000308230"/>
    </source>
</evidence>
<accession>A0A5R9EYC1</accession>
<reference evidence="2 3" key="1">
    <citation type="submission" date="2019-04" db="EMBL/GenBank/DDBJ databases">
        <title>Bacillus caeni sp. nov., a bacterium isolated from mangrove sediment.</title>
        <authorList>
            <person name="Huang H."/>
            <person name="Mo K."/>
            <person name="Hu Y."/>
        </authorList>
    </citation>
    <scope>NUCLEOTIDE SEQUENCE [LARGE SCALE GENOMIC DNA]</scope>
    <source>
        <strain evidence="2 3">HB172195</strain>
    </source>
</reference>
<name>A0A5R9EYC1_9BACL</name>
<keyword evidence="3" id="KW-1185">Reference proteome</keyword>